<dbReference type="RefSeq" id="XP_037144241.1">
    <property type="nucleotide sequence ID" value="XM_037288346.1"/>
</dbReference>
<reference evidence="2 3" key="1">
    <citation type="submission" date="2020-07" db="EMBL/GenBank/DDBJ databases">
        <title>The yeast mating-type switching endonuclease HO is a domesticated member of an unorthodox homing genetic element family.</title>
        <authorList>
            <person name="Coughlan A.Y."/>
            <person name="Lombardi L."/>
            <person name="Braun-Galleani S."/>
            <person name="Martos A.R."/>
            <person name="Galeote V."/>
            <person name="Bigey F."/>
            <person name="Dequin S."/>
            <person name="Byrne K.P."/>
            <person name="Wolfe K.H."/>
        </authorList>
    </citation>
    <scope>NUCLEOTIDE SEQUENCE [LARGE SCALE GENOMIC DNA]</scope>
    <source>
        <strain evidence="2 3">NRRL Y-6702</strain>
    </source>
</reference>
<evidence type="ECO:0000313" key="3">
    <source>
        <dbReference type="Proteomes" id="UP000509704"/>
    </source>
</evidence>
<name>A0A7H9B1Y6_ZYGMR</name>
<dbReference type="Pfam" id="PF10846">
    <property type="entry name" value="DUF2722"/>
    <property type="match status" value="1"/>
</dbReference>
<proteinExistence type="predicted"/>
<organism evidence="2 3">
    <name type="scientific">Zygotorulaspora mrakii</name>
    <name type="common">Zygosaccharomyces mrakii</name>
    <dbReference type="NCBI Taxonomy" id="42260"/>
    <lineage>
        <taxon>Eukaryota</taxon>
        <taxon>Fungi</taxon>
        <taxon>Dikarya</taxon>
        <taxon>Ascomycota</taxon>
        <taxon>Saccharomycotina</taxon>
        <taxon>Saccharomycetes</taxon>
        <taxon>Saccharomycetales</taxon>
        <taxon>Saccharomycetaceae</taxon>
        <taxon>Zygotorulaspora</taxon>
    </lineage>
</organism>
<gene>
    <name evidence="2" type="ORF">HG535_0D02210</name>
</gene>
<dbReference type="EMBL" id="CP058607">
    <property type="protein sequence ID" value="QLG72513.1"/>
    <property type="molecule type" value="Genomic_DNA"/>
</dbReference>
<accession>A0A7H9B1Y6</accession>
<keyword evidence="3" id="KW-1185">Reference proteome</keyword>
<dbReference type="KEGG" id="zmk:HG535_0D02210"/>
<dbReference type="OrthoDB" id="4095763at2759"/>
<dbReference type="Proteomes" id="UP000509704">
    <property type="component" value="Chromosome 4"/>
</dbReference>
<feature type="compositionally biased region" description="Polar residues" evidence="1">
    <location>
        <begin position="247"/>
        <end position="266"/>
    </location>
</feature>
<evidence type="ECO:0000313" key="2">
    <source>
        <dbReference type="EMBL" id="QLG72513.1"/>
    </source>
</evidence>
<dbReference type="InterPro" id="IPR021216">
    <property type="entry name" value="DUF2722"/>
</dbReference>
<protein>
    <submittedName>
        <fullName evidence="2">Uncharacterized protein</fullName>
    </submittedName>
</protein>
<sequence length="379" mass="41229">MNTPNNSNSPMDDEQQQQPKSLMEVLFGTKLKDSDISERAIERALDYKVEQERTKQQYYRLENINRSIELFKLARDLGVPSQEISRLFSAESSHVPAVPAVAKSGAGTNPTPSAPPLSRNATKNGRSSSLESGSGGADSLSRQPLSYRFPPAGSNLLPRPVSLTNSSRELSSWRTNSPARIGASAVAALNDSIVIKEEDNHTAESPFSRKSTYHNRNLSLPITKLYNATIPSGMTSILSFNKEDAENSSTQSTIPTTASTSNPQALTFSSSHTTTTSNNKSHAPSNGNTNATTLRKPSGVAKKHRRTRSASSFGVIDLNVIDEAKQRDMQGRSSHEKHHEYDEKTCSESSSRNESPVRKASDSTDIKALNPVAKLLNNS</sequence>
<feature type="compositionally biased region" description="Low complexity" evidence="1">
    <location>
        <begin position="267"/>
        <end position="282"/>
    </location>
</feature>
<dbReference type="GeneID" id="59236237"/>
<evidence type="ECO:0000256" key="1">
    <source>
        <dbReference type="SAM" id="MobiDB-lite"/>
    </source>
</evidence>
<dbReference type="AlphaFoldDB" id="A0A7H9B1Y6"/>
<feature type="compositionally biased region" description="Basic and acidic residues" evidence="1">
    <location>
        <begin position="327"/>
        <end position="346"/>
    </location>
</feature>
<feature type="compositionally biased region" description="Basic and acidic residues" evidence="1">
    <location>
        <begin position="355"/>
        <end position="365"/>
    </location>
</feature>
<feature type="region of interest" description="Disordered" evidence="1">
    <location>
        <begin position="243"/>
        <end position="311"/>
    </location>
</feature>
<feature type="compositionally biased region" description="Polar residues" evidence="1">
    <location>
        <begin position="1"/>
        <end position="20"/>
    </location>
</feature>
<feature type="region of interest" description="Disordered" evidence="1">
    <location>
        <begin position="1"/>
        <end position="21"/>
    </location>
</feature>
<feature type="compositionally biased region" description="Low complexity" evidence="1">
    <location>
        <begin position="125"/>
        <end position="141"/>
    </location>
</feature>
<feature type="region of interest" description="Disordered" evidence="1">
    <location>
        <begin position="327"/>
        <end position="379"/>
    </location>
</feature>
<feature type="compositionally biased region" description="Polar residues" evidence="1">
    <location>
        <begin position="283"/>
        <end position="295"/>
    </location>
</feature>
<feature type="region of interest" description="Disordered" evidence="1">
    <location>
        <begin position="101"/>
        <end position="160"/>
    </location>
</feature>